<sequence length="102" mass="11665">MSMLTNVAFFNARLGQGDALGQRLLALAGPTRQEPGCVRYDIYRATDSSDYWFVYEDWQSPADFDGHMQTPYVQAFMKDLDALCSEAPEIRTFERRSEAAER</sequence>
<dbReference type="InterPro" id="IPR050744">
    <property type="entry name" value="AI-2_Isomerase_LsrG"/>
</dbReference>
<proteinExistence type="predicted"/>
<dbReference type="EMBL" id="VLKY01000002">
    <property type="protein sequence ID" value="TWI57405.1"/>
    <property type="molecule type" value="Genomic_DNA"/>
</dbReference>
<keyword evidence="2" id="KW-0503">Monooxygenase</keyword>
<dbReference type="SUPFAM" id="SSF54909">
    <property type="entry name" value="Dimeric alpha+beta barrel"/>
    <property type="match status" value="1"/>
</dbReference>
<dbReference type="RefSeq" id="WP_244308904.1">
    <property type="nucleotide sequence ID" value="NZ_VLKY01000002.1"/>
</dbReference>
<dbReference type="InterPro" id="IPR011008">
    <property type="entry name" value="Dimeric_a/b-barrel"/>
</dbReference>
<comment type="caution">
    <text evidence="2">The sequence shown here is derived from an EMBL/GenBank/DDBJ whole genome shotgun (WGS) entry which is preliminary data.</text>
</comment>
<dbReference type="Pfam" id="PF03992">
    <property type="entry name" value="ABM"/>
    <property type="match status" value="1"/>
</dbReference>
<evidence type="ECO:0000259" key="1">
    <source>
        <dbReference type="PROSITE" id="PS51725"/>
    </source>
</evidence>
<dbReference type="PROSITE" id="PS51725">
    <property type="entry name" value="ABM"/>
    <property type="match status" value="1"/>
</dbReference>
<gene>
    <name evidence="2" type="ORF">IQ22_00621</name>
</gene>
<protein>
    <submittedName>
        <fullName evidence="2">Quinol monooxygenase YgiN</fullName>
    </submittedName>
</protein>
<name>A0A562QL17_9PSED</name>
<dbReference type="InterPro" id="IPR007138">
    <property type="entry name" value="ABM_dom"/>
</dbReference>
<dbReference type="AlphaFoldDB" id="A0A562QL17"/>
<accession>A0A562QL17</accession>
<dbReference type="Gene3D" id="3.30.70.100">
    <property type="match status" value="1"/>
</dbReference>
<evidence type="ECO:0000313" key="2">
    <source>
        <dbReference type="EMBL" id="TWI57405.1"/>
    </source>
</evidence>
<dbReference type="PANTHER" id="PTHR33336:SF3">
    <property type="entry name" value="ABM DOMAIN-CONTAINING PROTEIN"/>
    <property type="match status" value="1"/>
</dbReference>
<keyword evidence="3" id="KW-1185">Reference proteome</keyword>
<feature type="domain" description="ABM" evidence="1">
    <location>
        <begin position="4"/>
        <end position="93"/>
    </location>
</feature>
<evidence type="ECO:0000313" key="3">
    <source>
        <dbReference type="Proteomes" id="UP000316905"/>
    </source>
</evidence>
<dbReference type="Proteomes" id="UP000316905">
    <property type="component" value="Unassembled WGS sequence"/>
</dbReference>
<dbReference type="PANTHER" id="PTHR33336">
    <property type="entry name" value="QUINOL MONOOXYGENASE YGIN-RELATED"/>
    <property type="match status" value="1"/>
</dbReference>
<keyword evidence="2" id="KW-0560">Oxidoreductase</keyword>
<organism evidence="2 3">
    <name type="scientific">Pseudomonas duriflava</name>
    <dbReference type="NCBI Taxonomy" id="459528"/>
    <lineage>
        <taxon>Bacteria</taxon>
        <taxon>Pseudomonadati</taxon>
        <taxon>Pseudomonadota</taxon>
        <taxon>Gammaproteobacteria</taxon>
        <taxon>Pseudomonadales</taxon>
        <taxon>Pseudomonadaceae</taxon>
        <taxon>Pseudomonas</taxon>
    </lineage>
</organism>
<dbReference type="GO" id="GO:0004497">
    <property type="term" value="F:monooxygenase activity"/>
    <property type="evidence" value="ECO:0007669"/>
    <property type="project" value="UniProtKB-KW"/>
</dbReference>
<reference evidence="2 3" key="1">
    <citation type="journal article" date="2015" name="Stand. Genomic Sci.">
        <title>Genomic Encyclopedia of Bacterial and Archaeal Type Strains, Phase III: the genomes of soil and plant-associated and newly described type strains.</title>
        <authorList>
            <person name="Whitman W.B."/>
            <person name="Woyke T."/>
            <person name="Klenk H.P."/>
            <person name="Zhou Y."/>
            <person name="Lilburn T.G."/>
            <person name="Beck B.J."/>
            <person name="De Vos P."/>
            <person name="Vandamme P."/>
            <person name="Eisen J.A."/>
            <person name="Garrity G."/>
            <person name="Hugenholtz P."/>
            <person name="Kyrpides N.C."/>
        </authorList>
    </citation>
    <scope>NUCLEOTIDE SEQUENCE [LARGE SCALE GENOMIC DNA]</scope>
    <source>
        <strain evidence="2 3">CGMCC 1.6858</strain>
    </source>
</reference>